<feature type="chain" id="PRO_5005863175" evidence="2">
    <location>
        <begin position="22"/>
        <end position="179"/>
    </location>
</feature>
<dbReference type="PANTHER" id="PTHR33420">
    <property type="entry name" value="FIMBRIAL SUBUNIT ELFA-RELATED"/>
    <property type="match status" value="1"/>
</dbReference>
<dbReference type="InterPro" id="IPR036937">
    <property type="entry name" value="Adhesion_dom_fimbrial_sf"/>
</dbReference>
<dbReference type="InterPro" id="IPR008966">
    <property type="entry name" value="Adhesion_dom_sf"/>
</dbReference>
<keyword evidence="1 2" id="KW-0732">Signal</keyword>
<dbReference type="GO" id="GO:0009289">
    <property type="term" value="C:pilus"/>
    <property type="evidence" value="ECO:0007669"/>
    <property type="project" value="InterPro"/>
</dbReference>
<dbReference type="Gene3D" id="2.60.40.1090">
    <property type="entry name" value="Fimbrial-type adhesion domain"/>
    <property type="match status" value="1"/>
</dbReference>
<dbReference type="GO" id="GO:0043709">
    <property type="term" value="P:cell adhesion involved in single-species biofilm formation"/>
    <property type="evidence" value="ECO:0007669"/>
    <property type="project" value="TreeGrafter"/>
</dbReference>
<dbReference type="SUPFAM" id="SSF49401">
    <property type="entry name" value="Bacterial adhesins"/>
    <property type="match status" value="1"/>
</dbReference>
<keyword evidence="5" id="KW-1185">Reference proteome</keyword>
<dbReference type="STRING" id="857265.WG78_03545"/>
<evidence type="ECO:0000313" key="5">
    <source>
        <dbReference type="Proteomes" id="UP000037939"/>
    </source>
</evidence>
<sequence length="179" mass="19219">MRLALLLCVACGLLHAASARAADADSSSQLQFTGQVHRGTCQLSPDSVERRVLLPRLPLGLFTGVGALVGETAFTLGLSGCDGIVQSLHFEFQPEGNVYLMGQRQWFANVATDLPASGTGVALFTDAGVNVLQSDGSSDVRLLPTADQRYAFRARYVQTAARVRAGRVQTRVVIHVRYD</sequence>
<organism evidence="4 5">
    <name type="scientific">Amantichitinum ursilacus</name>
    <dbReference type="NCBI Taxonomy" id="857265"/>
    <lineage>
        <taxon>Bacteria</taxon>
        <taxon>Pseudomonadati</taxon>
        <taxon>Pseudomonadota</taxon>
        <taxon>Betaproteobacteria</taxon>
        <taxon>Neisseriales</taxon>
        <taxon>Chitinibacteraceae</taxon>
        <taxon>Amantichitinum</taxon>
    </lineage>
</organism>
<name>A0A0N0XM01_9NEIS</name>
<dbReference type="PANTHER" id="PTHR33420:SF3">
    <property type="entry name" value="FIMBRIAL SUBUNIT ELFA"/>
    <property type="match status" value="1"/>
</dbReference>
<accession>A0A0N0XM01</accession>
<evidence type="ECO:0000313" key="4">
    <source>
        <dbReference type="EMBL" id="KPC54614.1"/>
    </source>
</evidence>
<dbReference type="InterPro" id="IPR050263">
    <property type="entry name" value="Bact_Fimbrial_Adh_Pro"/>
</dbReference>
<evidence type="ECO:0000256" key="1">
    <source>
        <dbReference type="ARBA" id="ARBA00022729"/>
    </source>
</evidence>
<gene>
    <name evidence="4" type="ORF">WG78_03545</name>
</gene>
<dbReference type="InterPro" id="IPR000259">
    <property type="entry name" value="Adhesion_dom_fimbrial"/>
</dbReference>
<comment type="caution">
    <text evidence="4">The sequence shown here is derived from an EMBL/GenBank/DDBJ whole genome shotgun (WGS) entry which is preliminary data.</text>
</comment>
<dbReference type="RefSeq" id="WP_152969046.1">
    <property type="nucleotide sequence ID" value="NZ_LAQT01000002.1"/>
</dbReference>
<dbReference type="EMBL" id="LAQT01000002">
    <property type="protein sequence ID" value="KPC54614.1"/>
    <property type="molecule type" value="Genomic_DNA"/>
</dbReference>
<evidence type="ECO:0000259" key="3">
    <source>
        <dbReference type="Pfam" id="PF00419"/>
    </source>
</evidence>
<feature type="signal peptide" evidence="2">
    <location>
        <begin position="1"/>
        <end position="21"/>
    </location>
</feature>
<evidence type="ECO:0000256" key="2">
    <source>
        <dbReference type="SAM" id="SignalP"/>
    </source>
</evidence>
<reference evidence="4 5" key="1">
    <citation type="submission" date="2015-07" db="EMBL/GenBank/DDBJ databases">
        <title>Draft genome sequence of the Amantichitinum ursilacus IGB-41, a new chitin-degrading bacterium.</title>
        <authorList>
            <person name="Kirstahler P."/>
            <person name="Guenther M."/>
            <person name="Grumaz C."/>
            <person name="Rupp S."/>
            <person name="Zibek S."/>
            <person name="Sohn K."/>
        </authorList>
    </citation>
    <scope>NUCLEOTIDE SEQUENCE [LARGE SCALE GENOMIC DNA]</scope>
    <source>
        <strain evidence="4 5">IGB-41</strain>
    </source>
</reference>
<dbReference type="Proteomes" id="UP000037939">
    <property type="component" value="Unassembled WGS sequence"/>
</dbReference>
<proteinExistence type="predicted"/>
<feature type="domain" description="Fimbrial-type adhesion" evidence="3">
    <location>
        <begin position="31"/>
        <end position="179"/>
    </location>
</feature>
<dbReference type="Pfam" id="PF00419">
    <property type="entry name" value="Fimbrial"/>
    <property type="match status" value="1"/>
</dbReference>
<dbReference type="AlphaFoldDB" id="A0A0N0XM01"/>
<protein>
    <submittedName>
        <fullName evidence="4">Fimbrial-like adhesin protein SfmF</fullName>
    </submittedName>
</protein>